<dbReference type="Pfam" id="PF00144">
    <property type="entry name" value="Beta-lactamase"/>
    <property type="match status" value="1"/>
</dbReference>
<keyword evidence="2" id="KW-0732">Signal</keyword>
<dbReference type="AlphaFoldDB" id="A0A1I1JA77"/>
<evidence type="ECO:0000256" key="1">
    <source>
        <dbReference type="SAM" id="MobiDB-lite"/>
    </source>
</evidence>
<dbReference type="OrthoDB" id="9793489at2"/>
<feature type="signal peptide" evidence="2">
    <location>
        <begin position="1"/>
        <end position="25"/>
    </location>
</feature>
<dbReference type="STRING" id="623281.SAMN05421747_11192"/>
<dbReference type="PANTHER" id="PTHR46825">
    <property type="entry name" value="D-ALANYL-D-ALANINE-CARBOXYPEPTIDASE/ENDOPEPTIDASE AMPH"/>
    <property type="match status" value="1"/>
</dbReference>
<protein>
    <submittedName>
        <fullName evidence="4">CubicO group peptidase, beta-lactamase class C family</fullName>
    </submittedName>
</protein>
<dbReference type="Proteomes" id="UP000199577">
    <property type="component" value="Unassembled WGS sequence"/>
</dbReference>
<evidence type="ECO:0000256" key="2">
    <source>
        <dbReference type="SAM" id="SignalP"/>
    </source>
</evidence>
<evidence type="ECO:0000313" key="5">
    <source>
        <dbReference type="Proteomes" id="UP000199577"/>
    </source>
</evidence>
<organism evidence="4 5">
    <name type="scientific">Parapedobacter composti</name>
    <dbReference type="NCBI Taxonomy" id="623281"/>
    <lineage>
        <taxon>Bacteria</taxon>
        <taxon>Pseudomonadati</taxon>
        <taxon>Bacteroidota</taxon>
        <taxon>Sphingobacteriia</taxon>
        <taxon>Sphingobacteriales</taxon>
        <taxon>Sphingobacteriaceae</taxon>
        <taxon>Parapedobacter</taxon>
    </lineage>
</organism>
<gene>
    <name evidence="4" type="ORF">SAMN05421747_11192</name>
</gene>
<dbReference type="Gene3D" id="3.40.710.10">
    <property type="entry name" value="DD-peptidase/beta-lactamase superfamily"/>
    <property type="match status" value="1"/>
</dbReference>
<feature type="chain" id="PRO_5011663916" evidence="2">
    <location>
        <begin position="26"/>
        <end position="473"/>
    </location>
</feature>
<dbReference type="InterPro" id="IPR012338">
    <property type="entry name" value="Beta-lactam/transpept-like"/>
</dbReference>
<dbReference type="EMBL" id="FOLL01000011">
    <property type="protein sequence ID" value="SFC45265.1"/>
    <property type="molecule type" value="Genomic_DNA"/>
</dbReference>
<dbReference type="SUPFAM" id="SSF56601">
    <property type="entry name" value="beta-lactamase/transpeptidase-like"/>
    <property type="match status" value="1"/>
</dbReference>
<sequence>MNRTFYSIGIALAIALQTICMAILAQPLATDTVAKLDAYFAHHNTRTPGASVTISRRGEIIYHRHFGMADLEHGIPVTDSTRFEAGSVSKQFTATAVLLLAHEGKVSLDDEVRKYIPELPDYGQPITIRHLLNHTSGLKDWGSIAAIGGWPRGSRVYTNDIALDYIVRQPDLNHPPGEEYLYSNSNYTLLTILLERVSGQSLAAFTEERFFKPLGMTQTLWRTDFREIVPGRAIGYQQGSGAYLMDMPFENTYGHAALLTTTRDLDRWNTSWGRAHFDESLLALRTARGILNNGDTIDYAGGVRIGDQGTKRVVHHSGATAGYRAWLSYFPGEDLSIVYLSNDAGAKTTATGRGLAAVFVGDDTSDGATTAAQSDGQDDQPSYQPDPDLLKDFSGQYTSEAADGRLTINMAGDRLQATKFPHTRKHTLIPTGPDHFIGRGLGSIRFARDDNGHVTGLYVTVDRARNVWFKKVY</sequence>
<dbReference type="InterPro" id="IPR001466">
    <property type="entry name" value="Beta-lactam-related"/>
</dbReference>
<keyword evidence="5" id="KW-1185">Reference proteome</keyword>
<feature type="region of interest" description="Disordered" evidence="1">
    <location>
        <begin position="366"/>
        <end position="386"/>
    </location>
</feature>
<dbReference type="InterPro" id="IPR050491">
    <property type="entry name" value="AmpC-like"/>
</dbReference>
<reference evidence="4 5" key="1">
    <citation type="submission" date="2016-10" db="EMBL/GenBank/DDBJ databases">
        <authorList>
            <person name="de Groot N.N."/>
        </authorList>
    </citation>
    <scope>NUCLEOTIDE SEQUENCE [LARGE SCALE GENOMIC DNA]</scope>
    <source>
        <strain evidence="4 5">DSM 22900</strain>
    </source>
</reference>
<accession>A0A1I1JA77</accession>
<dbReference type="PANTHER" id="PTHR46825:SF9">
    <property type="entry name" value="BETA-LACTAMASE-RELATED DOMAIN-CONTAINING PROTEIN"/>
    <property type="match status" value="1"/>
</dbReference>
<feature type="domain" description="Beta-lactamase-related" evidence="3">
    <location>
        <begin position="37"/>
        <end position="347"/>
    </location>
</feature>
<proteinExistence type="predicted"/>
<feature type="compositionally biased region" description="Low complexity" evidence="1">
    <location>
        <begin position="373"/>
        <end position="386"/>
    </location>
</feature>
<name>A0A1I1JA77_9SPHI</name>
<evidence type="ECO:0000313" key="4">
    <source>
        <dbReference type="EMBL" id="SFC45265.1"/>
    </source>
</evidence>
<evidence type="ECO:0000259" key="3">
    <source>
        <dbReference type="Pfam" id="PF00144"/>
    </source>
</evidence>
<dbReference type="RefSeq" id="WP_090973927.1">
    <property type="nucleotide sequence ID" value="NZ_FOLL01000011.1"/>
</dbReference>